<dbReference type="PROSITE" id="PS00761">
    <property type="entry name" value="SPASE_I_3"/>
    <property type="match status" value="1"/>
</dbReference>
<evidence type="ECO:0000256" key="6">
    <source>
        <dbReference type="ARBA" id="ARBA00038445"/>
    </source>
</evidence>
<feature type="active site" evidence="7">
    <location>
        <position position="106"/>
    </location>
</feature>
<evidence type="ECO:0000256" key="7">
    <source>
        <dbReference type="PIRSR" id="PIRSR600223-1"/>
    </source>
</evidence>
<dbReference type="InterPro" id="IPR036286">
    <property type="entry name" value="LexA/Signal_pep-like_sf"/>
</dbReference>
<dbReference type="InterPro" id="IPR019758">
    <property type="entry name" value="Pept_S26A_signal_pept_1_CS"/>
</dbReference>
<dbReference type="InterPro" id="IPR019533">
    <property type="entry name" value="Peptidase_S26"/>
</dbReference>
<protein>
    <submittedName>
        <fullName evidence="9">Peptidase S24/S26A/S26B/S26C</fullName>
    </submittedName>
</protein>
<dbReference type="SUPFAM" id="SSF51306">
    <property type="entry name" value="LexA/Signal peptidase"/>
    <property type="match status" value="1"/>
</dbReference>
<evidence type="ECO:0000256" key="3">
    <source>
        <dbReference type="ARBA" id="ARBA00022801"/>
    </source>
</evidence>
<comment type="similarity">
    <text evidence="6">Belongs to the peptidase S26 family. IMP1 subfamily.</text>
</comment>
<evidence type="ECO:0000259" key="8">
    <source>
        <dbReference type="Pfam" id="PF10502"/>
    </source>
</evidence>
<dbReference type="InterPro" id="IPR052064">
    <property type="entry name" value="Mito_IMP1_subunit"/>
</dbReference>
<feature type="domain" description="Peptidase S26" evidence="8">
    <location>
        <begin position="128"/>
        <end position="169"/>
    </location>
</feature>
<evidence type="ECO:0000256" key="5">
    <source>
        <dbReference type="ARBA" id="ARBA00023136"/>
    </source>
</evidence>
<dbReference type="GO" id="GO:0042720">
    <property type="term" value="C:mitochondrial inner membrane peptidase complex"/>
    <property type="evidence" value="ECO:0007669"/>
    <property type="project" value="TreeGrafter"/>
</dbReference>
<keyword evidence="3" id="KW-0378">Hydrolase</keyword>
<dbReference type="InterPro" id="IPR000223">
    <property type="entry name" value="Pept_S26A_signal_pept_1"/>
</dbReference>
<organism evidence="9 10">
    <name type="scientific">Lentinula lateritia</name>
    <dbReference type="NCBI Taxonomy" id="40482"/>
    <lineage>
        <taxon>Eukaryota</taxon>
        <taxon>Fungi</taxon>
        <taxon>Dikarya</taxon>
        <taxon>Basidiomycota</taxon>
        <taxon>Agaricomycotina</taxon>
        <taxon>Agaricomycetes</taxon>
        <taxon>Agaricomycetidae</taxon>
        <taxon>Agaricales</taxon>
        <taxon>Marasmiineae</taxon>
        <taxon>Omphalotaceae</taxon>
        <taxon>Lentinula</taxon>
    </lineage>
</organism>
<dbReference type="Pfam" id="PF10502">
    <property type="entry name" value="Peptidase_S26"/>
    <property type="match status" value="2"/>
</dbReference>
<comment type="subcellular location">
    <subcellularLocation>
        <location evidence="1">Mitochondrion inner membrane</location>
    </subcellularLocation>
</comment>
<evidence type="ECO:0000256" key="4">
    <source>
        <dbReference type="ARBA" id="ARBA00023128"/>
    </source>
</evidence>
<sequence length="187" mass="20491">MIRTLHRVANAIKHAKSSFKPPYNITQRIAIASFKIVNLACATHLFLEYVGTVSLMSGPSMLPTLAASGEVVIEDRLSLRLNPASLARGDLIVVRSPIDPTAIVCKRVIGLPGDVVCVDPTGLKAPSTEHVLVPKGHIWICGDNMTHSRDSRDYGPVPIALIRSKLFARVLPLKDRIIFRNPMRVLD</sequence>
<evidence type="ECO:0000256" key="2">
    <source>
        <dbReference type="ARBA" id="ARBA00022792"/>
    </source>
</evidence>
<evidence type="ECO:0000313" key="10">
    <source>
        <dbReference type="Proteomes" id="UP001150238"/>
    </source>
</evidence>
<dbReference type="PANTHER" id="PTHR12383">
    <property type="entry name" value="PROTEASE FAMILY S26 MITOCHONDRIAL INNER MEMBRANE PROTEASE-RELATED"/>
    <property type="match status" value="1"/>
</dbReference>
<feature type="domain" description="Peptidase S26" evidence="8">
    <location>
        <begin position="38"/>
        <end position="119"/>
    </location>
</feature>
<proteinExistence type="inferred from homology"/>
<dbReference type="GO" id="GO:0004252">
    <property type="term" value="F:serine-type endopeptidase activity"/>
    <property type="evidence" value="ECO:0007669"/>
    <property type="project" value="InterPro"/>
</dbReference>
<dbReference type="PRINTS" id="PR00727">
    <property type="entry name" value="LEADERPTASE"/>
</dbReference>
<evidence type="ECO:0000256" key="1">
    <source>
        <dbReference type="ARBA" id="ARBA00004273"/>
    </source>
</evidence>
<keyword evidence="5" id="KW-0472">Membrane</keyword>
<keyword evidence="2" id="KW-0999">Mitochondrion inner membrane</keyword>
<dbReference type="Gene3D" id="2.10.109.10">
    <property type="entry name" value="Umud Fragment, subunit A"/>
    <property type="match status" value="1"/>
</dbReference>
<keyword evidence="4" id="KW-0496">Mitochondrion</keyword>
<evidence type="ECO:0000313" key="9">
    <source>
        <dbReference type="EMBL" id="KAJ4489465.1"/>
    </source>
</evidence>
<dbReference type="GO" id="GO:0006465">
    <property type="term" value="P:signal peptide processing"/>
    <property type="evidence" value="ECO:0007669"/>
    <property type="project" value="InterPro"/>
</dbReference>
<feature type="active site" evidence="7">
    <location>
        <position position="60"/>
    </location>
</feature>
<gene>
    <name evidence="9" type="ORF">C8J55DRAFT_505167</name>
</gene>
<reference evidence="9" key="1">
    <citation type="submission" date="2022-08" db="EMBL/GenBank/DDBJ databases">
        <authorList>
            <consortium name="DOE Joint Genome Institute"/>
            <person name="Min B."/>
            <person name="Riley R."/>
            <person name="Sierra-Patev S."/>
            <person name="Naranjo-Ortiz M."/>
            <person name="Looney B."/>
            <person name="Konkel Z."/>
            <person name="Slot J.C."/>
            <person name="Sakamoto Y."/>
            <person name="Steenwyk J.L."/>
            <person name="Rokas A."/>
            <person name="Carro J."/>
            <person name="Camarero S."/>
            <person name="Ferreira P."/>
            <person name="Molpeceres G."/>
            <person name="Ruiz-Duenas F.J."/>
            <person name="Serrano A."/>
            <person name="Henrissat B."/>
            <person name="Drula E."/>
            <person name="Hughes K.W."/>
            <person name="Mata J.L."/>
            <person name="Ishikawa N.K."/>
            <person name="Vargas-Isla R."/>
            <person name="Ushijima S."/>
            <person name="Smith C.A."/>
            <person name="Ahrendt S."/>
            <person name="Andreopoulos W."/>
            <person name="He G."/>
            <person name="Labutti K."/>
            <person name="Lipzen A."/>
            <person name="Ng V."/>
            <person name="Sandor L."/>
            <person name="Barry K."/>
            <person name="Martinez A.T."/>
            <person name="Xiao Y."/>
            <person name="Gibbons J.G."/>
            <person name="Terashima K."/>
            <person name="Hibbett D.S."/>
            <person name="Grigoriev I.V."/>
        </authorList>
    </citation>
    <scope>NUCLEOTIDE SEQUENCE</scope>
    <source>
        <strain evidence="9">Sp2 HRB7682 ss15</strain>
    </source>
</reference>
<dbReference type="AlphaFoldDB" id="A0A9W9AUF3"/>
<comment type="caution">
    <text evidence="9">The sequence shown here is derived from an EMBL/GenBank/DDBJ whole genome shotgun (WGS) entry which is preliminary data.</text>
</comment>
<dbReference type="Proteomes" id="UP001150238">
    <property type="component" value="Unassembled WGS sequence"/>
</dbReference>
<name>A0A9W9AUF3_9AGAR</name>
<dbReference type="InterPro" id="IPR019757">
    <property type="entry name" value="Pept_S26A_signal_pept_1_Lys-AS"/>
</dbReference>
<dbReference type="PANTHER" id="PTHR12383:SF16">
    <property type="entry name" value="MITOCHONDRIAL INNER MEMBRANE PROTEASE SUBUNIT 1"/>
    <property type="match status" value="1"/>
</dbReference>
<dbReference type="EMBL" id="JANVFS010000007">
    <property type="protein sequence ID" value="KAJ4489465.1"/>
    <property type="molecule type" value="Genomic_DNA"/>
</dbReference>
<reference evidence="9" key="2">
    <citation type="journal article" date="2023" name="Proc. Natl. Acad. Sci. U.S.A.">
        <title>A global phylogenomic analysis of the shiitake genus Lentinula.</title>
        <authorList>
            <person name="Sierra-Patev S."/>
            <person name="Min B."/>
            <person name="Naranjo-Ortiz M."/>
            <person name="Looney B."/>
            <person name="Konkel Z."/>
            <person name="Slot J.C."/>
            <person name="Sakamoto Y."/>
            <person name="Steenwyk J.L."/>
            <person name="Rokas A."/>
            <person name="Carro J."/>
            <person name="Camarero S."/>
            <person name="Ferreira P."/>
            <person name="Molpeceres G."/>
            <person name="Ruiz-Duenas F.J."/>
            <person name="Serrano A."/>
            <person name="Henrissat B."/>
            <person name="Drula E."/>
            <person name="Hughes K.W."/>
            <person name="Mata J.L."/>
            <person name="Ishikawa N.K."/>
            <person name="Vargas-Isla R."/>
            <person name="Ushijima S."/>
            <person name="Smith C.A."/>
            <person name="Donoghue J."/>
            <person name="Ahrendt S."/>
            <person name="Andreopoulos W."/>
            <person name="He G."/>
            <person name="LaButti K."/>
            <person name="Lipzen A."/>
            <person name="Ng V."/>
            <person name="Riley R."/>
            <person name="Sandor L."/>
            <person name="Barry K."/>
            <person name="Martinez A.T."/>
            <person name="Xiao Y."/>
            <person name="Gibbons J.G."/>
            <person name="Terashima K."/>
            <person name="Grigoriev I.V."/>
            <person name="Hibbett D."/>
        </authorList>
    </citation>
    <scope>NUCLEOTIDE SEQUENCE</scope>
    <source>
        <strain evidence="9">Sp2 HRB7682 ss15</strain>
    </source>
</reference>
<accession>A0A9W9AUF3</accession>
<dbReference type="GO" id="GO:0006627">
    <property type="term" value="P:protein processing involved in protein targeting to mitochondrion"/>
    <property type="evidence" value="ECO:0007669"/>
    <property type="project" value="TreeGrafter"/>
</dbReference>
<dbReference type="CDD" id="cd06530">
    <property type="entry name" value="S26_SPase_I"/>
    <property type="match status" value="1"/>
</dbReference>
<dbReference type="PROSITE" id="PS00760">
    <property type="entry name" value="SPASE_I_2"/>
    <property type="match status" value="1"/>
</dbReference>